<reference evidence="1 2" key="1">
    <citation type="submission" date="2020-08" db="EMBL/GenBank/DDBJ databases">
        <authorList>
            <person name="Hejnol A."/>
        </authorList>
    </citation>
    <scope>NUCLEOTIDE SEQUENCE [LARGE SCALE GENOMIC DNA]</scope>
</reference>
<dbReference type="Proteomes" id="UP000549394">
    <property type="component" value="Unassembled WGS sequence"/>
</dbReference>
<dbReference type="EMBL" id="CAJFCJ010000002">
    <property type="protein sequence ID" value="CAD5112591.1"/>
    <property type="molecule type" value="Genomic_DNA"/>
</dbReference>
<name>A0A7I8V8B6_9ANNE</name>
<comment type="caution">
    <text evidence="1">The sequence shown here is derived from an EMBL/GenBank/DDBJ whole genome shotgun (WGS) entry which is preliminary data.</text>
</comment>
<gene>
    <name evidence="1" type="ORF">DGYR_LOCUS1705</name>
</gene>
<organism evidence="1 2">
    <name type="scientific">Dimorphilus gyrociliatus</name>
    <dbReference type="NCBI Taxonomy" id="2664684"/>
    <lineage>
        <taxon>Eukaryota</taxon>
        <taxon>Metazoa</taxon>
        <taxon>Spiralia</taxon>
        <taxon>Lophotrochozoa</taxon>
        <taxon>Annelida</taxon>
        <taxon>Polychaeta</taxon>
        <taxon>Polychaeta incertae sedis</taxon>
        <taxon>Dinophilidae</taxon>
        <taxon>Dimorphilus</taxon>
    </lineage>
</organism>
<sequence length="134" mass="15333">MSDTNSNNQKSTVDFDRLSSTCRFCLEGCKLTRAFLRLSWTFQSSKTPSSFVIIFKPADDPSSFSRFSIPIQELLVFDNKFVYYFTYDKPVDTLLLQIAPEEASTENPTEWLRVNYKTKEISQESLAAGDGMKI</sequence>
<evidence type="ECO:0000313" key="1">
    <source>
        <dbReference type="EMBL" id="CAD5112591.1"/>
    </source>
</evidence>
<evidence type="ECO:0000313" key="2">
    <source>
        <dbReference type="Proteomes" id="UP000549394"/>
    </source>
</evidence>
<keyword evidence="2" id="KW-1185">Reference proteome</keyword>
<accession>A0A7I8V8B6</accession>
<dbReference type="AlphaFoldDB" id="A0A7I8V8B6"/>
<proteinExistence type="predicted"/>
<protein>
    <submittedName>
        <fullName evidence="1">DgyrCDS1804</fullName>
    </submittedName>
</protein>